<dbReference type="CDD" id="cd00051">
    <property type="entry name" value="EFh"/>
    <property type="match status" value="1"/>
</dbReference>
<evidence type="ECO:0000256" key="1">
    <source>
        <dbReference type="ARBA" id="ARBA00003291"/>
    </source>
</evidence>
<dbReference type="PROSITE" id="PS50222">
    <property type="entry name" value="EF_HAND_2"/>
    <property type="match status" value="3"/>
</dbReference>
<keyword evidence="4" id="KW-0106">Calcium</keyword>
<dbReference type="GO" id="GO:0043226">
    <property type="term" value="C:organelle"/>
    <property type="evidence" value="ECO:0007669"/>
    <property type="project" value="UniProtKB-ARBA"/>
</dbReference>
<comment type="function">
    <text evidence="1">Potential calcium sensor.</text>
</comment>
<accession>A0A453HR20</accession>
<dbReference type="SUPFAM" id="SSF47473">
    <property type="entry name" value="EF-hand"/>
    <property type="match status" value="1"/>
</dbReference>
<evidence type="ECO:0000313" key="7">
    <source>
        <dbReference type="EnsemblPlants" id="AET4Gv20269100.1"/>
    </source>
</evidence>
<dbReference type="PROSITE" id="PS00018">
    <property type="entry name" value="EF_HAND_1"/>
    <property type="match status" value="3"/>
</dbReference>
<dbReference type="EnsemblPlants" id="AET4Gv20269100.1">
    <property type="protein sequence ID" value="AET4Gv20269100.1"/>
    <property type="gene ID" value="AET4Gv20269100"/>
</dbReference>
<keyword evidence="2" id="KW-0479">Metal-binding</keyword>
<reference evidence="7" key="3">
    <citation type="journal article" date="2017" name="Nature">
        <title>Genome sequence of the progenitor of the wheat D genome Aegilops tauschii.</title>
        <authorList>
            <person name="Luo M.C."/>
            <person name="Gu Y.Q."/>
            <person name="Puiu D."/>
            <person name="Wang H."/>
            <person name="Twardziok S.O."/>
            <person name="Deal K.R."/>
            <person name="Huo N."/>
            <person name="Zhu T."/>
            <person name="Wang L."/>
            <person name="Wang Y."/>
            <person name="McGuire P.E."/>
            <person name="Liu S."/>
            <person name="Long H."/>
            <person name="Ramasamy R.K."/>
            <person name="Rodriguez J.C."/>
            <person name="Van S.L."/>
            <person name="Yuan L."/>
            <person name="Wang Z."/>
            <person name="Xia Z."/>
            <person name="Xiao L."/>
            <person name="Anderson O.D."/>
            <person name="Ouyang S."/>
            <person name="Liang Y."/>
            <person name="Zimin A.V."/>
            <person name="Pertea G."/>
            <person name="Qi P."/>
            <person name="Bennetzen J.L."/>
            <person name="Dai X."/>
            <person name="Dawson M.W."/>
            <person name="Muller H.G."/>
            <person name="Kugler K."/>
            <person name="Rivarola-Duarte L."/>
            <person name="Spannagl M."/>
            <person name="Mayer K.F.X."/>
            <person name="Lu F.H."/>
            <person name="Bevan M.W."/>
            <person name="Leroy P."/>
            <person name="Li P."/>
            <person name="You F.M."/>
            <person name="Sun Q."/>
            <person name="Liu Z."/>
            <person name="Lyons E."/>
            <person name="Wicker T."/>
            <person name="Salzberg S.L."/>
            <person name="Devos K.M."/>
            <person name="Dvorak J."/>
        </authorList>
    </citation>
    <scope>NUCLEOTIDE SEQUENCE [LARGE SCALE GENOMIC DNA]</scope>
    <source>
        <strain evidence="7">cv. AL8/78</strain>
    </source>
</reference>
<organism evidence="7 8">
    <name type="scientific">Aegilops tauschii subsp. strangulata</name>
    <name type="common">Goatgrass</name>
    <dbReference type="NCBI Taxonomy" id="200361"/>
    <lineage>
        <taxon>Eukaryota</taxon>
        <taxon>Viridiplantae</taxon>
        <taxon>Streptophyta</taxon>
        <taxon>Embryophyta</taxon>
        <taxon>Tracheophyta</taxon>
        <taxon>Spermatophyta</taxon>
        <taxon>Magnoliopsida</taxon>
        <taxon>Liliopsida</taxon>
        <taxon>Poales</taxon>
        <taxon>Poaceae</taxon>
        <taxon>BOP clade</taxon>
        <taxon>Pooideae</taxon>
        <taxon>Triticodae</taxon>
        <taxon>Triticeae</taxon>
        <taxon>Triticinae</taxon>
        <taxon>Aegilops</taxon>
    </lineage>
</organism>
<keyword evidence="8" id="KW-1185">Reference proteome</keyword>
<sequence>LEELKNGLAKQGTKLSDNEIEQLMQAADADGNGLIDYEEFVTATVHMNKMHREEHLYTAFQFFDKDNSGYITRDELEQALKEKGMYDAKEIKEIISEADTDNDGRIDYSEFVAMMKKGAGSTEPTNPKKRRDLVLE</sequence>
<dbReference type="Gramene" id="AET4Gv20269100.1">
    <property type="protein sequence ID" value="AET4Gv20269100.1"/>
    <property type="gene ID" value="AET4Gv20269100"/>
</dbReference>
<evidence type="ECO:0000313" key="8">
    <source>
        <dbReference type="Proteomes" id="UP000015105"/>
    </source>
</evidence>
<name>A0A453HR20_AEGTS</name>
<feature type="domain" description="EF-hand" evidence="6">
    <location>
        <begin position="89"/>
        <end position="121"/>
    </location>
</feature>
<dbReference type="Pfam" id="PF13499">
    <property type="entry name" value="EF-hand_7"/>
    <property type="match status" value="2"/>
</dbReference>
<dbReference type="Proteomes" id="UP000015105">
    <property type="component" value="Chromosome 4D"/>
</dbReference>
<protein>
    <recommendedName>
        <fullName evidence="6">EF-hand domain-containing protein</fullName>
    </recommendedName>
</protein>
<evidence type="ECO:0000259" key="6">
    <source>
        <dbReference type="PROSITE" id="PS50222"/>
    </source>
</evidence>
<reference evidence="7" key="4">
    <citation type="submission" date="2019-03" db="UniProtKB">
        <authorList>
            <consortium name="EnsemblPlants"/>
        </authorList>
    </citation>
    <scope>IDENTIFICATION</scope>
</reference>
<feature type="domain" description="EF-hand" evidence="6">
    <location>
        <begin position="51"/>
        <end position="86"/>
    </location>
</feature>
<reference evidence="8" key="1">
    <citation type="journal article" date="2014" name="Science">
        <title>Ancient hybridizations among the ancestral genomes of bread wheat.</title>
        <authorList>
            <consortium name="International Wheat Genome Sequencing Consortium,"/>
            <person name="Marcussen T."/>
            <person name="Sandve S.R."/>
            <person name="Heier L."/>
            <person name="Spannagl M."/>
            <person name="Pfeifer M."/>
            <person name="Jakobsen K.S."/>
            <person name="Wulff B.B."/>
            <person name="Steuernagel B."/>
            <person name="Mayer K.F."/>
            <person name="Olsen O.A."/>
        </authorList>
    </citation>
    <scope>NUCLEOTIDE SEQUENCE [LARGE SCALE GENOMIC DNA]</scope>
    <source>
        <strain evidence="8">cv. AL8/78</strain>
    </source>
</reference>
<evidence type="ECO:0000256" key="2">
    <source>
        <dbReference type="ARBA" id="ARBA00022723"/>
    </source>
</evidence>
<reference evidence="8" key="2">
    <citation type="journal article" date="2017" name="Nat. Plants">
        <title>The Aegilops tauschii genome reveals multiple impacts of transposons.</title>
        <authorList>
            <person name="Zhao G."/>
            <person name="Zou C."/>
            <person name="Li K."/>
            <person name="Wang K."/>
            <person name="Li T."/>
            <person name="Gao L."/>
            <person name="Zhang X."/>
            <person name="Wang H."/>
            <person name="Yang Z."/>
            <person name="Liu X."/>
            <person name="Jiang W."/>
            <person name="Mao L."/>
            <person name="Kong X."/>
            <person name="Jiao Y."/>
            <person name="Jia J."/>
        </authorList>
    </citation>
    <scope>NUCLEOTIDE SEQUENCE [LARGE SCALE GENOMIC DNA]</scope>
    <source>
        <strain evidence="8">cv. AL8/78</strain>
    </source>
</reference>
<dbReference type="InterPro" id="IPR018247">
    <property type="entry name" value="EF_Hand_1_Ca_BS"/>
</dbReference>
<reference evidence="7" key="5">
    <citation type="journal article" date="2021" name="G3 (Bethesda)">
        <title>Aegilops tauschii genome assembly Aet v5.0 features greater sequence contiguity and improved annotation.</title>
        <authorList>
            <person name="Wang L."/>
            <person name="Zhu T."/>
            <person name="Rodriguez J.C."/>
            <person name="Deal K.R."/>
            <person name="Dubcovsky J."/>
            <person name="McGuire P.E."/>
            <person name="Lux T."/>
            <person name="Spannagl M."/>
            <person name="Mayer K.F.X."/>
            <person name="Baldrich P."/>
            <person name="Meyers B.C."/>
            <person name="Huo N."/>
            <person name="Gu Y.Q."/>
            <person name="Zhou H."/>
            <person name="Devos K.M."/>
            <person name="Bennetzen J.L."/>
            <person name="Unver T."/>
            <person name="Budak H."/>
            <person name="Gulick P.J."/>
            <person name="Galiba G."/>
            <person name="Kalapos B."/>
            <person name="Nelson D.R."/>
            <person name="Li P."/>
            <person name="You F.M."/>
            <person name="Luo M.C."/>
            <person name="Dvorak J."/>
        </authorList>
    </citation>
    <scope>NUCLEOTIDE SEQUENCE [LARGE SCALE GENOMIC DNA]</scope>
    <source>
        <strain evidence="7">cv. AL8/78</strain>
    </source>
</reference>
<feature type="compositionally biased region" description="Basic residues" evidence="5">
    <location>
        <begin position="127"/>
        <end position="136"/>
    </location>
</feature>
<proteinExistence type="predicted"/>
<dbReference type="FunFam" id="1.10.238.10:FF:000178">
    <property type="entry name" value="Calmodulin-2 A"/>
    <property type="match status" value="1"/>
</dbReference>
<dbReference type="AlphaFoldDB" id="A0A453HR20"/>
<keyword evidence="3" id="KW-0677">Repeat</keyword>
<feature type="region of interest" description="Disordered" evidence="5">
    <location>
        <begin position="116"/>
        <end position="136"/>
    </location>
</feature>
<dbReference type="InterPro" id="IPR011992">
    <property type="entry name" value="EF-hand-dom_pair"/>
</dbReference>
<dbReference type="InterPro" id="IPR002048">
    <property type="entry name" value="EF_hand_dom"/>
</dbReference>
<dbReference type="SMART" id="SM00054">
    <property type="entry name" value="EFh"/>
    <property type="match status" value="3"/>
</dbReference>
<dbReference type="Gene3D" id="1.10.238.10">
    <property type="entry name" value="EF-hand"/>
    <property type="match status" value="2"/>
</dbReference>
<feature type="domain" description="EF-hand" evidence="6">
    <location>
        <begin position="15"/>
        <end position="50"/>
    </location>
</feature>
<evidence type="ECO:0000256" key="5">
    <source>
        <dbReference type="SAM" id="MobiDB-lite"/>
    </source>
</evidence>
<evidence type="ECO:0000256" key="3">
    <source>
        <dbReference type="ARBA" id="ARBA00022737"/>
    </source>
</evidence>
<dbReference type="GO" id="GO:0005509">
    <property type="term" value="F:calcium ion binding"/>
    <property type="evidence" value="ECO:0007669"/>
    <property type="project" value="InterPro"/>
</dbReference>
<evidence type="ECO:0000256" key="4">
    <source>
        <dbReference type="ARBA" id="ARBA00022837"/>
    </source>
</evidence>
<dbReference type="PANTHER" id="PTHR45942">
    <property type="entry name" value="PROTEIN PHOSPATASE 3 REGULATORY SUBUNIT B ALPHA ISOFORM TYPE 1"/>
    <property type="match status" value="1"/>
</dbReference>